<keyword evidence="3" id="KW-1185">Reference proteome</keyword>
<evidence type="ECO:0000259" key="1">
    <source>
        <dbReference type="Pfam" id="PF17900"/>
    </source>
</evidence>
<gene>
    <name evidence="2" type="ORF">AFUS01_LOCUS10948</name>
</gene>
<name>A0A8J2JU32_9HEXA</name>
<dbReference type="OrthoDB" id="79562at2759"/>
<dbReference type="AlphaFoldDB" id="A0A8J2JU32"/>
<dbReference type="GO" id="GO:0004301">
    <property type="term" value="F:epoxide hydrolase activity"/>
    <property type="evidence" value="ECO:0007669"/>
    <property type="project" value="TreeGrafter"/>
</dbReference>
<protein>
    <recommendedName>
        <fullName evidence="1">Aminopeptidase N-like N-terminal domain-containing protein</fullName>
    </recommendedName>
</protein>
<dbReference type="Proteomes" id="UP000708208">
    <property type="component" value="Unassembled WGS sequence"/>
</dbReference>
<dbReference type="GO" id="GO:0004177">
    <property type="term" value="F:aminopeptidase activity"/>
    <property type="evidence" value="ECO:0007669"/>
    <property type="project" value="TreeGrafter"/>
</dbReference>
<evidence type="ECO:0000313" key="3">
    <source>
        <dbReference type="Proteomes" id="UP000708208"/>
    </source>
</evidence>
<dbReference type="Pfam" id="PF17900">
    <property type="entry name" value="Peptidase_M1_N"/>
    <property type="match status" value="1"/>
</dbReference>
<organism evidence="2 3">
    <name type="scientific">Allacma fusca</name>
    <dbReference type="NCBI Taxonomy" id="39272"/>
    <lineage>
        <taxon>Eukaryota</taxon>
        <taxon>Metazoa</taxon>
        <taxon>Ecdysozoa</taxon>
        <taxon>Arthropoda</taxon>
        <taxon>Hexapoda</taxon>
        <taxon>Collembola</taxon>
        <taxon>Symphypleona</taxon>
        <taxon>Sminthuridae</taxon>
        <taxon>Allacma</taxon>
    </lineage>
</organism>
<reference evidence="2" key="1">
    <citation type="submission" date="2021-06" db="EMBL/GenBank/DDBJ databases">
        <authorList>
            <person name="Hodson N. C."/>
            <person name="Mongue J. A."/>
            <person name="Jaron S. K."/>
        </authorList>
    </citation>
    <scope>NUCLEOTIDE SEQUENCE</scope>
</reference>
<dbReference type="InterPro" id="IPR034015">
    <property type="entry name" value="M1_LTA4H"/>
</dbReference>
<proteinExistence type="predicted"/>
<dbReference type="InterPro" id="IPR045357">
    <property type="entry name" value="Aminopeptidase_N-like_N"/>
</dbReference>
<sequence length="100" mass="11039">MTKEQTHGKEHPYLFSQCQAIHARCLLPCQDTPLMKTTYTAEVSTSRELTVLMSALQVGEPKPSADPLYLTHESNQNIAIPSYLIAIVAGNIQIRSGIRA</sequence>
<dbReference type="PANTHER" id="PTHR45726:SF3">
    <property type="entry name" value="LEUKOTRIENE A-4 HYDROLASE"/>
    <property type="match status" value="1"/>
</dbReference>
<dbReference type="EMBL" id="CAJVCH010082514">
    <property type="protein sequence ID" value="CAG7721754.1"/>
    <property type="molecule type" value="Genomic_DNA"/>
</dbReference>
<comment type="caution">
    <text evidence="2">The sequence shown here is derived from an EMBL/GenBank/DDBJ whole genome shotgun (WGS) entry which is preliminary data.</text>
</comment>
<dbReference type="GO" id="GO:0005829">
    <property type="term" value="C:cytosol"/>
    <property type="evidence" value="ECO:0007669"/>
    <property type="project" value="TreeGrafter"/>
</dbReference>
<accession>A0A8J2JU32</accession>
<evidence type="ECO:0000313" key="2">
    <source>
        <dbReference type="EMBL" id="CAG7721754.1"/>
    </source>
</evidence>
<dbReference type="PANTHER" id="PTHR45726">
    <property type="entry name" value="LEUKOTRIENE A-4 HYDROLASE"/>
    <property type="match status" value="1"/>
</dbReference>
<feature type="domain" description="Aminopeptidase N-like N-terminal" evidence="1">
    <location>
        <begin position="6"/>
        <end position="84"/>
    </location>
</feature>